<comment type="caution">
    <text evidence="2">The sequence shown here is derived from an EMBL/GenBank/DDBJ whole genome shotgun (WGS) entry which is preliminary data.</text>
</comment>
<dbReference type="Pfam" id="PF13487">
    <property type="entry name" value="HD_5"/>
    <property type="match status" value="1"/>
</dbReference>
<dbReference type="PROSITE" id="PS51832">
    <property type="entry name" value="HD_GYP"/>
    <property type="match status" value="1"/>
</dbReference>
<dbReference type="InterPro" id="IPR029016">
    <property type="entry name" value="GAF-like_dom_sf"/>
</dbReference>
<dbReference type="Gene3D" id="3.30.450.40">
    <property type="match status" value="1"/>
</dbReference>
<evidence type="ECO:0000313" key="3">
    <source>
        <dbReference type="Proteomes" id="UP000242861"/>
    </source>
</evidence>
<name>A0A2I0CQX8_9PSED</name>
<feature type="domain" description="HD-GYP" evidence="1">
    <location>
        <begin position="159"/>
        <end position="367"/>
    </location>
</feature>
<dbReference type="InterPro" id="IPR037522">
    <property type="entry name" value="HD_GYP_dom"/>
</dbReference>
<evidence type="ECO:0000313" key="2">
    <source>
        <dbReference type="EMBL" id="PKF71552.1"/>
    </source>
</evidence>
<dbReference type="CDD" id="cd00077">
    <property type="entry name" value="HDc"/>
    <property type="match status" value="1"/>
</dbReference>
<dbReference type="AlphaFoldDB" id="A0A2I0CQX8"/>
<sequence length="371" mass="41536">MDMLERLQGEGALLGKLRCLFQVLRGKAPQVERLAIALYDEATDCVKTFLALEEPSNSLGHYHARLSETTWLLTVARSLRPRLIEDLRVLAGSRKPHVKQLLDAGYLSSYTLPMCVNGHFFGFIFFNARQAGAFGEALRAELDMLAHLLSLMVYQERMTLRTLQATLRSALGVSRARDPESAGHLERMARYAWLIGHHLAAEHQLSDEYVEHLSLFAPLHDLGKLRTPDRVLLKPGPLDVLETLLMREHPRAGLELLDELLDNFALGGVGWVQMLRNIVLYHHEALDGSGYPEGLVGRAIPLEARIVAVADVFDALTSERPYKQAWPNELAFSLLRQEAGVRLDEACVAVLLAHPEAVREIQQQCAESRFG</sequence>
<dbReference type="SUPFAM" id="SSF55781">
    <property type="entry name" value="GAF domain-like"/>
    <property type="match status" value="1"/>
</dbReference>
<keyword evidence="2" id="KW-0378">Hydrolase</keyword>
<dbReference type="InterPro" id="IPR003607">
    <property type="entry name" value="HD/PDEase_dom"/>
</dbReference>
<dbReference type="Gene3D" id="1.10.3210.10">
    <property type="entry name" value="Hypothetical protein af1432"/>
    <property type="match status" value="1"/>
</dbReference>
<gene>
    <name evidence="2" type="ORF">CW360_07450</name>
</gene>
<dbReference type="SUPFAM" id="SSF109604">
    <property type="entry name" value="HD-domain/PDEase-like"/>
    <property type="match status" value="1"/>
</dbReference>
<dbReference type="PANTHER" id="PTHR45228:SF1">
    <property type="entry name" value="CYCLIC DI-GMP PHOSPHODIESTERASE TM_0186"/>
    <property type="match status" value="1"/>
</dbReference>
<dbReference type="InterPro" id="IPR052020">
    <property type="entry name" value="Cyclic_di-GMP/3'3'-cGAMP_PDE"/>
</dbReference>
<dbReference type="Proteomes" id="UP000242861">
    <property type="component" value="Unassembled WGS sequence"/>
</dbReference>
<organism evidence="2 3">
    <name type="scientific">Pseudomonas fluvialis</name>
    <dbReference type="NCBI Taxonomy" id="1793966"/>
    <lineage>
        <taxon>Bacteria</taxon>
        <taxon>Pseudomonadati</taxon>
        <taxon>Pseudomonadota</taxon>
        <taxon>Gammaproteobacteria</taxon>
        <taxon>Pseudomonadales</taxon>
        <taxon>Pseudomonadaceae</taxon>
        <taxon>Pseudomonas</taxon>
    </lineage>
</organism>
<proteinExistence type="predicted"/>
<dbReference type="EMBL" id="PIYS01000012">
    <property type="protein sequence ID" value="PKF71552.1"/>
    <property type="molecule type" value="Genomic_DNA"/>
</dbReference>
<dbReference type="RefSeq" id="WP_101193272.1">
    <property type="nucleotide sequence ID" value="NZ_JBICLX010000006.1"/>
</dbReference>
<dbReference type="GO" id="GO:0008081">
    <property type="term" value="F:phosphoric diester hydrolase activity"/>
    <property type="evidence" value="ECO:0007669"/>
    <property type="project" value="UniProtKB-ARBA"/>
</dbReference>
<reference evidence="3" key="1">
    <citation type="submission" date="2017-12" db="EMBL/GenBank/DDBJ databases">
        <authorList>
            <person name="Yu X.-Y."/>
        </authorList>
    </citation>
    <scope>NUCLEOTIDE SEQUENCE [LARGE SCALE GENOMIC DNA]</scope>
    <source>
        <strain evidence="3">ZYSR67-Z</strain>
    </source>
</reference>
<protein>
    <submittedName>
        <fullName evidence="2">Phosphohydrolase</fullName>
    </submittedName>
</protein>
<evidence type="ECO:0000259" key="1">
    <source>
        <dbReference type="PROSITE" id="PS51832"/>
    </source>
</evidence>
<dbReference type="PANTHER" id="PTHR45228">
    <property type="entry name" value="CYCLIC DI-GMP PHOSPHODIESTERASE TM_0186-RELATED"/>
    <property type="match status" value="1"/>
</dbReference>
<accession>A0A2I0CQX8</accession>
<dbReference type="SMART" id="SM00471">
    <property type="entry name" value="HDc"/>
    <property type="match status" value="1"/>
</dbReference>